<gene>
    <name evidence="2" type="ORF">SAMN05421854_102508</name>
</gene>
<accession>A0A1I5IJQ2</accession>
<evidence type="ECO:0000313" key="3">
    <source>
        <dbReference type="Proteomes" id="UP000199137"/>
    </source>
</evidence>
<sequence>MSQAENELRLLRQNISTFADELKKNEQRAVRLVEKYETPSNKRSAEDERDTYRRVQNLLHIWTGGEFGTSDDNAAVSS</sequence>
<reference evidence="3" key="1">
    <citation type="submission" date="2016-10" db="EMBL/GenBank/DDBJ databases">
        <authorList>
            <person name="Varghese N."/>
            <person name="Submissions S."/>
        </authorList>
    </citation>
    <scope>NUCLEOTIDE SEQUENCE [LARGE SCALE GENOMIC DNA]</scope>
    <source>
        <strain evidence="3">DSM 44637</strain>
    </source>
</reference>
<protein>
    <submittedName>
        <fullName evidence="2">Uncharacterized protein</fullName>
    </submittedName>
</protein>
<feature type="coiled-coil region" evidence="1">
    <location>
        <begin position="1"/>
        <end position="28"/>
    </location>
</feature>
<dbReference type="AlphaFoldDB" id="A0A1I5IJQ2"/>
<dbReference type="RefSeq" id="WP_093573082.1">
    <property type="nucleotide sequence ID" value="NZ_FOWC01000002.1"/>
</dbReference>
<name>A0A1I5IJQ2_9PSEU</name>
<dbReference type="STRING" id="112413.SAMN05421854_102508"/>
<organism evidence="2 3">
    <name type="scientific">Amycolatopsis rubida</name>
    <dbReference type="NCBI Taxonomy" id="112413"/>
    <lineage>
        <taxon>Bacteria</taxon>
        <taxon>Bacillati</taxon>
        <taxon>Actinomycetota</taxon>
        <taxon>Actinomycetes</taxon>
        <taxon>Pseudonocardiales</taxon>
        <taxon>Pseudonocardiaceae</taxon>
        <taxon>Amycolatopsis</taxon>
    </lineage>
</organism>
<keyword evidence="1" id="KW-0175">Coiled coil</keyword>
<dbReference type="EMBL" id="FOWC01000002">
    <property type="protein sequence ID" value="SFO60672.1"/>
    <property type="molecule type" value="Genomic_DNA"/>
</dbReference>
<dbReference type="Proteomes" id="UP000199137">
    <property type="component" value="Unassembled WGS sequence"/>
</dbReference>
<evidence type="ECO:0000313" key="2">
    <source>
        <dbReference type="EMBL" id="SFO60672.1"/>
    </source>
</evidence>
<proteinExistence type="predicted"/>
<evidence type="ECO:0000256" key="1">
    <source>
        <dbReference type="SAM" id="Coils"/>
    </source>
</evidence>